<evidence type="ECO:0000313" key="2">
    <source>
        <dbReference type="EMBL" id="KAK2152864.1"/>
    </source>
</evidence>
<reference evidence="2" key="1">
    <citation type="journal article" date="2023" name="Mol. Biol. Evol.">
        <title>Third-Generation Sequencing Reveals the Adaptive Role of the Epigenome in Three Deep-Sea Polychaetes.</title>
        <authorList>
            <person name="Perez M."/>
            <person name="Aroh O."/>
            <person name="Sun Y."/>
            <person name="Lan Y."/>
            <person name="Juniper S.K."/>
            <person name="Young C.R."/>
            <person name="Angers B."/>
            <person name="Qian P.Y."/>
        </authorList>
    </citation>
    <scope>NUCLEOTIDE SEQUENCE</scope>
    <source>
        <strain evidence="2">P08H-3</strain>
    </source>
</reference>
<evidence type="ECO:0000256" key="1">
    <source>
        <dbReference type="SAM" id="Phobius"/>
    </source>
</evidence>
<gene>
    <name evidence="2" type="ORF">LSH36_316g07089</name>
</gene>
<dbReference type="InterPro" id="IPR035914">
    <property type="entry name" value="Sperma_CUB_dom_sf"/>
</dbReference>
<dbReference type="SUPFAM" id="SSF49854">
    <property type="entry name" value="Spermadhesin, CUB domain"/>
    <property type="match status" value="1"/>
</dbReference>
<sequence length="455" mass="50317">MKSDDRPTSLSCINHVADIFQFFFTDRSQGILSAGDVQRFLSRQPSDRLYQRPIWPNEDRTVRAAGIRVVGLHDRRSGSAGQIVLRTTALQLPRVQSPQTPSVSPGSDALPRGFLLLSERDTIHDDIRFVPGTPDGCVTSSQTADITAPSGYLSNYVTLQTGSGSRSCPWRIRAAVGQKINITLINFARATSRQRFGSRTKPHVCYQFAVIREDGRRQTLTECEGGKRLVHVYLTSTNAVQISMLTRDETDFYFMLHYEGRLIGCADPVVPPSMWVKRTGDTAVIRCNATGDSWGLTCTDRYWHGHIGNCTITGAGSVDWQVGMFNKGNFPYSILIIVAIGVALGVFLGGILLVCVSKYLRSRAARRRHNALYQSGDYGATPGQATSSPEDVAIRPSVTTTYHTERIKAHEIKDCKELKTPLGTYGQYPCYAPPTTGQTFLHMYESPQPEKGDGR</sequence>
<proteinExistence type="predicted"/>
<dbReference type="Proteomes" id="UP001208570">
    <property type="component" value="Unassembled WGS sequence"/>
</dbReference>
<comment type="caution">
    <text evidence="2">The sequence shown here is derived from an EMBL/GenBank/DDBJ whole genome shotgun (WGS) entry which is preliminary data.</text>
</comment>
<evidence type="ECO:0000313" key="3">
    <source>
        <dbReference type="Proteomes" id="UP001208570"/>
    </source>
</evidence>
<keyword evidence="3" id="KW-1185">Reference proteome</keyword>
<accession>A0AAD9JH40</accession>
<dbReference type="AlphaFoldDB" id="A0AAD9JH40"/>
<feature type="transmembrane region" description="Helical" evidence="1">
    <location>
        <begin position="334"/>
        <end position="360"/>
    </location>
</feature>
<dbReference type="EMBL" id="JAODUP010000316">
    <property type="protein sequence ID" value="KAK2152864.1"/>
    <property type="molecule type" value="Genomic_DNA"/>
</dbReference>
<keyword evidence="1" id="KW-1133">Transmembrane helix</keyword>
<protein>
    <submittedName>
        <fullName evidence="2">Uncharacterized protein</fullName>
    </submittedName>
</protein>
<keyword evidence="1" id="KW-0812">Transmembrane</keyword>
<name>A0AAD9JH40_9ANNE</name>
<organism evidence="2 3">
    <name type="scientific">Paralvinella palmiformis</name>
    <dbReference type="NCBI Taxonomy" id="53620"/>
    <lineage>
        <taxon>Eukaryota</taxon>
        <taxon>Metazoa</taxon>
        <taxon>Spiralia</taxon>
        <taxon>Lophotrochozoa</taxon>
        <taxon>Annelida</taxon>
        <taxon>Polychaeta</taxon>
        <taxon>Sedentaria</taxon>
        <taxon>Canalipalpata</taxon>
        <taxon>Terebellida</taxon>
        <taxon>Terebelliformia</taxon>
        <taxon>Alvinellidae</taxon>
        <taxon>Paralvinella</taxon>
    </lineage>
</organism>
<keyword evidence="1" id="KW-0472">Membrane</keyword>